<gene>
    <name evidence="2" type="ORF">UFOPK3204_01580</name>
</gene>
<protein>
    <submittedName>
        <fullName evidence="2">Unannotated protein</fullName>
    </submittedName>
</protein>
<reference evidence="2" key="1">
    <citation type="submission" date="2020-05" db="EMBL/GenBank/DDBJ databases">
        <authorList>
            <person name="Chiriac C."/>
            <person name="Salcher M."/>
            <person name="Ghai R."/>
            <person name="Kavagutti S V."/>
        </authorList>
    </citation>
    <scope>NUCLEOTIDE SEQUENCE</scope>
</reference>
<name>A0A6J7AP70_9ZZZZ</name>
<evidence type="ECO:0000313" key="2">
    <source>
        <dbReference type="EMBL" id="CAB4834752.1"/>
    </source>
</evidence>
<feature type="region of interest" description="Disordered" evidence="1">
    <location>
        <begin position="145"/>
        <end position="171"/>
    </location>
</feature>
<feature type="compositionally biased region" description="Polar residues" evidence="1">
    <location>
        <begin position="155"/>
        <end position="171"/>
    </location>
</feature>
<evidence type="ECO:0000256" key="1">
    <source>
        <dbReference type="SAM" id="MobiDB-lite"/>
    </source>
</evidence>
<organism evidence="2">
    <name type="scientific">freshwater metagenome</name>
    <dbReference type="NCBI Taxonomy" id="449393"/>
    <lineage>
        <taxon>unclassified sequences</taxon>
        <taxon>metagenomes</taxon>
        <taxon>ecological metagenomes</taxon>
    </lineage>
</organism>
<dbReference type="AlphaFoldDB" id="A0A6J7AP70"/>
<proteinExistence type="predicted"/>
<dbReference type="EMBL" id="CAFABK010000103">
    <property type="protein sequence ID" value="CAB4834752.1"/>
    <property type="molecule type" value="Genomic_DNA"/>
</dbReference>
<sequence length="171" mass="16743">MNRNVKWGTRAAVAVGTLALVIGAGVGTANAAGNGGGGPKGAALSALVTAGTITEAQKEEFRYEMHEAKEAAEATGTKPDCAVIEAAVLSELVGKGTLTQAQADAIKAARPARPEASARGAAATGTRGGPLAALVANGTITQAQADAIKAAQPERSASSGRGTQTAPQPAS</sequence>
<accession>A0A6J7AP70</accession>